<dbReference type="OrthoDB" id="5813333at2"/>
<dbReference type="SUPFAM" id="SSF52172">
    <property type="entry name" value="CheY-like"/>
    <property type="match status" value="1"/>
</dbReference>
<gene>
    <name evidence="3" type="ORF">C9J12_23490</name>
</gene>
<dbReference type="PANTHER" id="PTHR43384">
    <property type="entry name" value="SEPTUM SITE-DETERMINING PROTEIN MIND HOMOLOG, CHLOROPLASTIC-RELATED"/>
    <property type="match status" value="1"/>
</dbReference>
<dbReference type="Gene3D" id="3.40.50.2300">
    <property type="match status" value="1"/>
</dbReference>
<dbReference type="InterPro" id="IPR025669">
    <property type="entry name" value="AAA_dom"/>
</dbReference>
<dbReference type="InterPro" id="IPR027417">
    <property type="entry name" value="P-loop_NTPase"/>
</dbReference>
<dbReference type="PROSITE" id="PS50110">
    <property type="entry name" value="RESPONSE_REGULATORY"/>
    <property type="match status" value="1"/>
</dbReference>
<sequence>MNNLQAVENKEKKAKLPLATLLKGWVISNNDQFTSHLSAYISLWSNAKFISMTNSEVEQSLSQLKESTTPDLILMDGKDDWQTLIVSLKQALKENSRIPDIVLLVDHADTIIMRQALKFGVKDVLTIPFGEEELDQVFFDCATLKKSDVKLGEISVFINAKGGMGASIIATTVAHMVTLQHTSPPVLIDTDAQFGCIPNLLSTNPKFILSDALEQTDELDEYALQGLLSKHESGLRFIASRKDKLFDTIPTHSPLAFNQFLTKLRANFEHIIIDMSRGIEKFTLPALSEAEYIFIVVQQNVPAIREAANLIKQLKHLLGINDKKFKIIVNRYSKKIEITPEEIKKSLHIDELLLVPNDFQSVSASTNLGELLATHSSKQPIIKEMRTISNIILNKNEKKLKGIERLFSFIRN</sequence>
<dbReference type="Pfam" id="PF13614">
    <property type="entry name" value="AAA_31"/>
    <property type="match status" value="1"/>
</dbReference>
<feature type="modified residue" description="4-aspartylphosphate" evidence="1">
    <location>
        <position position="76"/>
    </location>
</feature>
<dbReference type="InterPro" id="IPR050625">
    <property type="entry name" value="ParA/MinD_ATPase"/>
</dbReference>
<dbReference type="Gene3D" id="3.40.50.300">
    <property type="entry name" value="P-loop containing nucleotide triphosphate hydrolases"/>
    <property type="match status" value="1"/>
</dbReference>
<dbReference type="EMBL" id="PYMJ01000033">
    <property type="protein sequence ID" value="PSU45271.1"/>
    <property type="molecule type" value="Genomic_DNA"/>
</dbReference>
<organism evidence="3 4">
    <name type="scientific">Photobacterium frigidiphilum</name>
    <dbReference type="NCBI Taxonomy" id="264736"/>
    <lineage>
        <taxon>Bacteria</taxon>
        <taxon>Pseudomonadati</taxon>
        <taxon>Pseudomonadota</taxon>
        <taxon>Gammaproteobacteria</taxon>
        <taxon>Vibrionales</taxon>
        <taxon>Vibrionaceae</taxon>
        <taxon>Photobacterium</taxon>
    </lineage>
</organism>
<comment type="caution">
    <text evidence="3">The sequence shown here is derived from an EMBL/GenBank/DDBJ whole genome shotgun (WGS) entry which is preliminary data.</text>
</comment>
<dbReference type="GO" id="GO:0009898">
    <property type="term" value="C:cytoplasmic side of plasma membrane"/>
    <property type="evidence" value="ECO:0007669"/>
    <property type="project" value="TreeGrafter"/>
</dbReference>
<evidence type="ECO:0000256" key="1">
    <source>
        <dbReference type="PROSITE-ProRule" id="PRU00169"/>
    </source>
</evidence>
<accession>A0A2T3J931</accession>
<feature type="domain" description="Response regulatory" evidence="2">
    <location>
        <begin position="23"/>
        <end position="142"/>
    </location>
</feature>
<reference evidence="3 4" key="1">
    <citation type="submission" date="2018-01" db="EMBL/GenBank/DDBJ databases">
        <title>Whole genome sequencing of Histamine producing bacteria.</title>
        <authorList>
            <person name="Butler K."/>
        </authorList>
    </citation>
    <scope>NUCLEOTIDE SEQUENCE [LARGE SCALE GENOMIC DNA]</scope>
    <source>
        <strain evidence="3 4">JCM 12947</strain>
    </source>
</reference>
<dbReference type="GO" id="GO:0000160">
    <property type="term" value="P:phosphorelay signal transduction system"/>
    <property type="evidence" value="ECO:0007669"/>
    <property type="project" value="InterPro"/>
</dbReference>
<keyword evidence="1" id="KW-0597">Phosphoprotein</keyword>
<dbReference type="GO" id="GO:0005829">
    <property type="term" value="C:cytosol"/>
    <property type="evidence" value="ECO:0007669"/>
    <property type="project" value="TreeGrafter"/>
</dbReference>
<keyword evidence="4" id="KW-1185">Reference proteome</keyword>
<dbReference type="AlphaFoldDB" id="A0A2T3J931"/>
<evidence type="ECO:0000313" key="4">
    <source>
        <dbReference type="Proteomes" id="UP000240987"/>
    </source>
</evidence>
<dbReference type="GO" id="GO:0005524">
    <property type="term" value="F:ATP binding"/>
    <property type="evidence" value="ECO:0007669"/>
    <property type="project" value="TreeGrafter"/>
</dbReference>
<dbReference type="Proteomes" id="UP000240987">
    <property type="component" value="Unassembled WGS sequence"/>
</dbReference>
<proteinExistence type="predicted"/>
<dbReference type="InterPro" id="IPR001789">
    <property type="entry name" value="Sig_transdc_resp-reg_receiver"/>
</dbReference>
<dbReference type="GO" id="GO:0016887">
    <property type="term" value="F:ATP hydrolysis activity"/>
    <property type="evidence" value="ECO:0007669"/>
    <property type="project" value="TreeGrafter"/>
</dbReference>
<dbReference type="RefSeq" id="WP_107244922.1">
    <property type="nucleotide sequence ID" value="NZ_PYMJ01000033.1"/>
</dbReference>
<protein>
    <submittedName>
        <fullName evidence="3">Type II/IV secretion system ATPase TadZ/CpaE, associated with Flp pilus assembly</fullName>
    </submittedName>
</protein>
<dbReference type="PANTHER" id="PTHR43384:SF13">
    <property type="entry name" value="SLR0110 PROTEIN"/>
    <property type="match status" value="1"/>
</dbReference>
<dbReference type="GO" id="GO:0051782">
    <property type="term" value="P:negative regulation of cell division"/>
    <property type="evidence" value="ECO:0007669"/>
    <property type="project" value="TreeGrafter"/>
</dbReference>
<name>A0A2T3J931_9GAMM</name>
<dbReference type="InterPro" id="IPR011006">
    <property type="entry name" value="CheY-like_superfamily"/>
</dbReference>
<evidence type="ECO:0000313" key="3">
    <source>
        <dbReference type="EMBL" id="PSU45271.1"/>
    </source>
</evidence>
<dbReference type="SUPFAM" id="SSF52540">
    <property type="entry name" value="P-loop containing nucleoside triphosphate hydrolases"/>
    <property type="match status" value="1"/>
</dbReference>
<evidence type="ECO:0000259" key="2">
    <source>
        <dbReference type="PROSITE" id="PS50110"/>
    </source>
</evidence>